<reference evidence="5 6" key="1">
    <citation type="journal article" date="2013" name="PLoS ONE">
        <title>Lactobacillus paracasei comparative genomics: towards species pan-genome definition and exploitation of diversity.</title>
        <authorList>
            <person name="Smokvina T."/>
            <person name="Wels M."/>
            <person name="Polka J."/>
            <person name="Chervaux C."/>
            <person name="Brisse S."/>
            <person name="Boekhorst J."/>
            <person name="van Hylckama Vlieg J.E."/>
            <person name="Siezen R.J."/>
        </authorList>
    </citation>
    <scope>NUCLEOTIDE SEQUENCE [LARGE SCALE GENOMIC DNA]</scope>
    <source>
        <strain evidence="5 6">Lpp71</strain>
    </source>
</reference>
<dbReference type="Gene3D" id="1.10.40.30">
    <property type="entry name" value="Fumarase/aspartase (C-terminal domain)"/>
    <property type="match status" value="1"/>
</dbReference>
<dbReference type="Gene3D" id="1.20.200.10">
    <property type="entry name" value="Fumarase/aspartase (Central domain)"/>
    <property type="match status" value="1"/>
</dbReference>
<dbReference type="GO" id="GO:0006099">
    <property type="term" value="P:tricarboxylic acid cycle"/>
    <property type="evidence" value="ECO:0007669"/>
    <property type="project" value="InterPro"/>
</dbReference>
<dbReference type="PANTHER" id="PTHR11444:SF1">
    <property type="entry name" value="FUMARATE HYDRATASE, MITOCHONDRIAL"/>
    <property type="match status" value="1"/>
</dbReference>
<proteinExistence type="predicted"/>
<keyword evidence="3 5" id="KW-0456">Lyase</keyword>
<evidence type="ECO:0000256" key="2">
    <source>
        <dbReference type="ARBA" id="ARBA00012992"/>
    </source>
</evidence>
<evidence type="ECO:0000313" key="6">
    <source>
        <dbReference type="Proteomes" id="UP000014252"/>
    </source>
</evidence>
<dbReference type="PANTHER" id="PTHR11444">
    <property type="entry name" value="ASPARTATEAMMONIA/ARGININOSUCCINATE/ADENYLOSUCCINATE LYASE"/>
    <property type="match status" value="1"/>
</dbReference>
<organism evidence="5 6">
    <name type="scientific">Lacticaseibacillus paracasei subsp. paracasei Lpp71</name>
    <dbReference type="NCBI Taxonomy" id="1256207"/>
    <lineage>
        <taxon>Bacteria</taxon>
        <taxon>Bacillati</taxon>
        <taxon>Bacillota</taxon>
        <taxon>Bacilli</taxon>
        <taxon>Lactobacillales</taxon>
        <taxon>Lactobacillaceae</taxon>
        <taxon>Lacticaseibacillus</taxon>
    </lineage>
</organism>
<dbReference type="EC" id="4.3.1.1" evidence="2"/>
<protein>
    <recommendedName>
        <fullName evidence="2">aspartate ammonia-lyase</fullName>
        <ecNumber evidence="2">4.3.1.1</ecNumber>
    </recommendedName>
</protein>
<dbReference type="GO" id="GO:0008797">
    <property type="term" value="F:aspartate ammonia-lyase activity"/>
    <property type="evidence" value="ECO:0007669"/>
    <property type="project" value="UniProtKB-EC"/>
</dbReference>
<dbReference type="Pfam" id="PF10415">
    <property type="entry name" value="FumaraseC_C"/>
    <property type="match status" value="1"/>
</dbReference>
<dbReference type="InterPro" id="IPR008948">
    <property type="entry name" value="L-Aspartase-like"/>
</dbReference>
<feature type="domain" description="Fumarase C C-terminal" evidence="4">
    <location>
        <begin position="50"/>
        <end position="103"/>
    </location>
</feature>
<comment type="caution">
    <text evidence="5">The sequence shown here is derived from an EMBL/GenBank/DDBJ whole genome shotgun (WGS) entry which is preliminary data.</text>
</comment>
<evidence type="ECO:0000256" key="3">
    <source>
        <dbReference type="ARBA" id="ARBA00023239"/>
    </source>
</evidence>
<evidence type="ECO:0000313" key="5">
    <source>
        <dbReference type="EMBL" id="EPC73718.1"/>
    </source>
</evidence>
<dbReference type="EMBL" id="ANKD01000387">
    <property type="protein sequence ID" value="EPC73718.1"/>
    <property type="molecule type" value="Genomic_DNA"/>
</dbReference>
<dbReference type="GO" id="GO:0006106">
    <property type="term" value="P:fumarate metabolic process"/>
    <property type="evidence" value="ECO:0007669"/>
    <property type="project" value="InterPro"/>
</dbReference>
<dbReference type="GO" id="GO:0006108">
    <property type="term" value="P:malate metabolic process"/>
    <property type="evidence" value="ECO:0007669"/>
    <property type="project" value="TreeGrafter"/>
</dbReference>
<sequence>NVYKPVIISTFLESADLLTKTVTSFTEKLAAGLTIHAPHMRALVDHSLMLVTALAPHIGYEKSAAIAQLAEQENFDLKAAAIKSGDVTAAQFDKWVDPLKMTRA</sequence>
<gene>
    <name evidence="5" type="primary">fumC</name>
    <name evidence="5" type="ORF">Lpp71_08172</name>
</gene>
<accession>A0A8E0MEI5</accession>
<dbReference type="InterPro" id="IPR005677">
    <property type="entry name" value="Fum_hydII"/>
</dbReference>
<dbReference type="AlphaFoldDB" id="A0A8E0MEI5"/>
<dbReference type="SUPFAM" id="SSF48557">
    <property type="entry name" value="L-aspartase-like"/>
    <property type="match status" value="1"/>
</dbReference>
<evidence type="ECO:0000256" key="1">
    <source>
        <dbReference type="ARBA" id="ARBA00001494"/>
    </source>
</evidence>
<dbReference type="GO" id="GO:0004333">
    <property type="term" value="F:fumarate hydratase activity"/>
    <property type="evidence" value="ECO:0007669"/>
    <property type="project" value="InterPro"/>
</dbReference>
<dbReference type="Proteomes" id="UP000014252">
    <property type="component" value="Unassembled WGS sequence"/>
</dbReference>
<name>A0A8E0MEI5_LACPA</name>
<feature type="non-terminal residue" evidence="5">
    <location>
        <position position="1"/>
    </location>
</feature>
<comment type="catalytic activity">
    <reaction evidence="1">
        <text>L-aspartate = fumarate + NH4(+)</text>
        <dbReference type="Rhea" id="RHEA:16601"/>
        <dbReference type="ChEBI" id="CHEBI:28938"/>
        <dbReference type="ChEBI" id="CHEBI:29806"/>
        <dbReference type="ChEBI" id="CHEBI:29991"/>
        <dbReference type="EC" id="4.3.1.1"/>
    </reaction>
</comment>
<dbReference type="InterPro" id="IPR018951">
    <property type="entry name" value="Fumarase_C_C"/>
</dbReference>
<dbReference type="FunFam" id="1.10.40.30:FF:000002">
    <property type="entry name" value="Fumarate hydratase class II"/>
    <property type="match status" value="1"/>
</dbReference>
<evidence type="ECO:0000259" key="4">
    <source>
        <dbReference type="Pfam" id="PF10415"/>
    </source>
</evidence>